<name>A0A1Q2CH37_9ACTN</name>
<keyword evidence="2" id="KW-0805">Transcription regulation</keyword>
<dbReference type="AlphaFoldDB" id="A0A1Q2CH37"/>
<dbReference type="SUPFAM" id="SSF47413">
    <property type="entry name" value="lambda repressor-like DNA-binding domains"/>
    <property type="match status" value="1"/>
</dbReference>
<dbReference type="InterPro" id="IPR000843">
    <property type="entry name" value="HTH_LacI"/>
</dbReference>
<sequence>MKNRPTMNDVAAEAGVSQATVSMVLNQSQAGRVSAETSQRVLDAAKKLGFRTNVHAKVLREGKSRMIGLIGDEVATTPFAGEMILGAQQEAWRRGHVLLTVDTAGDSRLEQAAISMMQSYRVAGVIYAAMYHRRLDVPTGLSGIPTVCLNAQDPAGSVTSVFPDEEAGGRAAARVLLEAGHRDIGMINIGPEGSTLPAASGRLKGFIETLDAEGVPFRAEWLRFGTGGYEDGLRGGLELLTLEQRPRAIFCANDRTALGLYYAAERLGLSVPDDVSVVGFDNQALLTPMFQPALTTFQLPLAEMGRLAVAEVLNRGSETKRLAVECSPQLRQSVASVKVYS</sequence>
<dbReference type="PANTHER" id="PTHR30146">
    <property type="entry name" value="LACI-RELATED TRANSCRIPTIONAL REPRESSOR"/>
    <property type="match status" value="1"/>
</dbReference>
<dbReference type="InterPro" id="IPR046335">
    <property type="entry name" value="LacI/GalR-like_sensor"/>
</dbReference>
<dbReference type="STRING" id="1610493.RPIT_11650"/>
<dbReference type="InterPro" id="IPR028082">
    <property type="entry name" value="Peripla_BP_I"/>
</dbReference>
<keyword evidence="4" id="KW-0804">Transcription</keyword>
<keyword evidence="3" id="KW-0238">DNA-binding</keyword>
<dbReference type="SMART" id="SM00354">
    <property type="entry name" value="HTH_LACI"/>
    <property type="match status" value="1"/>
</dbReference>
<dbReference type="GO" id="GO:0003700">
    <property type="term" value="F:DNA-binding transcription factor activity"/>
    <property type="evidence" value="ECO:0007669"/>
    <property type="project" value="TreeGrafter"/>
</dbReference>
<evidence type="ECO:0000256" key="2">
    <source>
        <dbReference type="ARBA" id="ARBA00023015"/>
    </source>
</evidence>
<dbReference type="OrthoDB" id="9798934at2"/>
<accession>A0A1Q2CH37</accession>
<dbReference type="Proteomes" id="UP000188324">
    <property type="component" value="Chromosome"/>
</dbReference>
<keyword evidence="6" id="KW-1185">Reference proteome</keyword>
<dbReference type="KEGG" id="tfl:RPIT_11650"/>
<dbReference type="Gene3D" id="1.10.260.40">
    <property type="entry name" value="lambda repressor-like DNA-binding domains"/>
    <property type="match status" value="1"/>
</dbReference>
<dbReference type="RefSeq" id="WP_077343398.1">
    <property type="nucleotide sequence ID" value="NZ_CP019605.1"/>
</dbReference>
<dbReference type="CDD" id="cd01392">
    <property type="entry name" value="HTH_LacI"/>
    <property type="match status" value="1"/>
</dbReference>
<dbReference type="Pfam" id="PF13377">
    <property type="entry name" value="Peripla_BP_3"/>
    <property type="match status" value="1"/>
</dbReference>
<dbReference type="PROSITE" id="PS50932">
    <property type="entry name" value="HTH_LACI_2"/>
    <property type="match status" value="1"/>
</dbReference>
<dbReference type="InterPro" id="IPR010982">
    <property type="entry name" value="Lambda_DNA-bd_dom_sf"/>
</dbReference>
<evidence type="ECO:0000313" key="6">
    <source>
        <dbReference type="Proteomes" id="UP000188324"/>
    </source>
</evidence>
<reference evidence="5 6" key="1">
    <citation type="journal article" date="2016" name="Int. J. Syst. Evol. Microbiol.">
        <title>Tessaracoccus flavus sp. nov., isolated from the drainage system of a lindane-producing factory.</title>
        <authorList>
            <person name="Kumari R."/>
            <person name="Singh P."/>
            <person name="Schumann P."/>
            <person name="Lal R."/>
        </authorList>
    </citation>
    <scope>NUCLEOTIDE SEQUENCE [LARGE SCALE GENOMIC DNA]</scope>
    <source>
        <strain evidence="5 6">RP1T</strain>
    </source>
</reference>
<keyword evidence="1" id="KW-0678">Repressor</keyword>
<proteinExistence type="predicted"/>
<dbReference type="GO" id="GO:0000976">
    <property type="term" value="F:transcription cis-regulatory region binding"/>
    <property type="evidence" value="ECO:0007669"/>
    <property type="project" value="TreeGrafter"/>
</dbReference>
<dbReference type="EMBL" id="CP019605">
    <property type="protein sequence ID" value="AQP45370.1"/>
    <property type="molecule type" value="Genomic_DNA"/>
</dbReference>
<gene>
    <name evidence="5" type="ORF">RPIT_11650</name>
</gene>
<dbReference type="Gene3D" id="3.40.50.2300">
    <property type="match status" value="2"/>
</dbReference>
<dbReference type="Pfam" id="PF00356">
    <property type="entry name" value="LacI"/>
    <property type="match status" value="1"/>
</dbReference>
<dbReference type="PRINTS" id="PR00036">
    <property type="entry name" value="HTHLACI"/>
</dbReference>
<evidence type="ECO:0000256" key="4">
    <source>
        <dbReference type="ARBA" id="ARBA00023163"/>
    </source>
</evidence>
<evidence type="ECO:0000313" key="5">
    <source>
        <dbReference type="EMBL" id="AQP45370.1"/>
    </source>
</evidence>
<protein>
    <submittedName>
        <fullName evidence="5">Uncharacterized protein</fullName>
    </submittedName>
</protein>
<evidence type="ECO:0000256" key="3">
    <source>
        <dbReference type="ARBA" id="ARBA00023125"/>
    </source>
</evidence>
<dbReference type="CDD" id="cd06288">
    <property type="entry name" value="PBP1_sucrose_transcription_regulator"/>
    <property type="match status" value="1"/>
</dbReference>
<evidence type="ECO:0000256" key="1">
    <source>
        <dbReference type="ARBA" id="ARBA00022491"/>
    </source>
</evidence>
<dbReference type="PROSITE" id="PS00356">
    <property type="entry name" value="HTH_LACI_1"/>
    <property type="match status" value="1"/>
</dbReference>
<organism evidence="5 6">
    <name type="scientific">Tessaracoccus flavus</name>
    <dbReference type="NCBI Taxonomy" id="1610493"/>
    <lineage>
        <taxon>Bacteria</taxon>
        <taxon>Bacillati</taxon>
        <taxon>Actinomycetota</taxon>
        <taxon>Actinomycetes</taxon>
        <taxon>Propionibacteriales</taxon>
        <taxon>Propionibacteriaceae</taxon>
        <taxon>Tessaracoccus</taxon>
    </lineage>
</organism>
<dbReference type="PANTHER" id="PTHR30146:SF148">
    <property type="entry name" value="HTH-TYPE TRANSCRIPTIONAL REPRESSOR PURR-RELATED"/>
    <property type="match status" value="1"/>
</dbReference>
<dbReference type="SUPFAM" id="SSF53822">
    <property type="entry name" value="Periplasmic binding protein-like I"/>
    <property type="match status" value="1"/>
</dbReference>